<sequence length="47" mass="5649">MTFSDLARLKRRIDDLMLPYEVDIVDYNSIENCDLKDHIDRVGKKFF</sequence>
<gene>
    <name evidence="1" type="ORF">MTBBW1_880001</name>
</gene>
<proteinExistence type="predicted"/>
<name>A0A1W1HKQ0_9BACT</name>
<dbReference type="AlphaFoldDB" id="A0A1W1HKQ0"/>
<dbReference type="Gene3D" id="3.30.460.10">
    <property type="entry name" value="Beta Polymerase, domain 2"/>
    <property type="match status" value="1"/>
</dbReference>
<dbReference type="EMBL" id="FWEV01000334">
    <property type="protein sequence ID" value="SLM33087.1"/>
    <property type="molecule type" value="Genomic_DNA"/>
</dbReference>
<protein>
    <submittedName>
        <fullName evidence="1">Uncharacterized protein</fullName>
    </submittedName>
</protein>
<dbReference type="InterPro" id="IPR043519">
    <property type="entry name" value="NT_sf"/>
</dbReference>
<reference evidence="1 2" key="1">
    <citation type="submission" date="2017-03" db="EMBL/GenBank/DDBJ databases">
        <authorList>
            <person name="Afonso C.L."/>
            <person name="Miller P.J."/>
            <person name="Scott M.A."/>
            <person name="Spackman E."/>
            <person name="Goraichik I."/>
            <person name="Dimitrov K.M."/>
            <person name="Suarez D.L."/>
            <person name="Swayne D.E."/>
        </authorList>
    </citation>
    <scope>NUCLEOTIDE SEQUENCE [LARGE SCALE GENOMIC DNA]</scope>
    <source>
        <strain evidence="1">PRJEB14757</strain>
    </source>
</reference>
<dbReference type="Proteomes" id="UP000191931">
    <property type="component" value="Unassembled WGS sequence"/>
</dbReference>
<keyword evidence="2" id="KW-1185">Reference proteome</keyword>
<organism evidence="1 2">
    <name type="scientific">Desulfamplus magnetovallimortis</name>
    <dbReference type="NCBI Taxonomy" id="1246637"/>
    <lineage>
        <taxon>Bacteria</taxon>
        <taxon>Pseudomonadati</taxon>
        <taxon>Thermodesulfobacteriota</taxon>
        <taxon>Desulfobacteria</taxon>
        <taxon>Desulfobacterales</taxon>
        <taxon>Desulfobacteraceae</taxon>
        <taxon>Desulfamplus</taxon>
    </lineage>
</organism>
<evidence type="ECO:0000313" key="2">
    <source>
        <dbReference type="Proteomes" id="UP000191931"/>
    </source>
</evidence>
<evidence type="ECO:0000313" key="1">
    <source>
        <dbReference type="EMBL" id="SLM33087.1"/>
    </source>
</evidence>
<accession>A0A1W1HKQ0</accession>